<keyword evidence="2" id="KW-1185">Reference proteome</keyword>
<evidence type="ECO:0000313" key="1">
    <source>
        <dbReference type="EMBL" id="RTR40691.1"/>
    </source>
</evidence>
<comment type="caution">
    <text evidence="1">The sequence shown here is derived from an EMBL/GenBank/DDBJ whole genome shotgun (WGS) entry which is preliminary data.</text>
</comment>
<dbReference type="EMBL" id="RXNU01000001">
    <property type="protein sequence ID" value="RTR40691.1"/>
    <property type="molecule type" value="Genomic_DNA"/>
</dbReference>
<protein>
    <recommendedName>
        <fullName evidence="3">ATPase</fullName>
    </recommendedName>
</protein>
<dbReference type="OrthoDB" id="278693at2"/>
<gene>
    <name evidence="1" type="ORF">EKG38_01895</name>
</gene>
<dbReference type="InterPro" id="IPR012347">
    <property type="entry name" value="Ferritin-like"/>
</dbReference>
<dbReference type="RefSeq" id="WP_126518139.1">
    <property type="nucleotide sequence ID" value="NZ_RXNU01000001.1"/>
</dbReference>
<proteinExistence type="predicted"/>
<dbReference type="Proteomes" id="UP000267448">
    <property type="component" value="Unassembled WGS sequence"/>
</dbReference>
<organism evidence="1 2">
    <name type="scientific">Shewanella canadensis</name>
    <dbReference type="NCBI Taxonomy" id="271096"/>
    <lineage>
        <taxon>Bacteria</taxon>
        <taxon>Pseudomonadati</taxon>
        <taxon>Pseudomonadota</taxon>
        <taxon>Gammaproteobacteria</taxon>
        <taxon>Alteromonadales</taxon>
        <taxon>Shewanellaceae</taxon>
        <taxon>Shewanella</taxon>
    </lineage>
</organism>
<evidence type="ECO:0008006" key="3">
    <source>
        <dbReference type="Google" id="ProtNLM"/>
    </source>
</evidence>
<reference evidence="1 2" key="1">
    <citation type="submission" date="2018-12" db="EMBL/GenBank/DDBJ databases">
        <authorList>
            <person name="Yu L."/>
        </authorList>
    </citation>
    <scope>NUCLEOTIDE SEQUENCE [LARGE SCALE GENOMIC DNA]</scope>
    <source>
        <strain evidence="1 2">HAW-EB2</strain>
    </source>
</reference>
<dbReference type="Gene3D" id="1.20.1260.10">
    <property type="match status" value="1"/>
</dbReference>
<name>A0A3S0S0E1_9GAMM</name>
<evidence type="ECO:0000313" key="2">
    <source>
        <dbReference type="Proteomes" id="UP000267448"/>
    </source>
</evidence>
<accession>A0A3S0S0E1</accession>
<dbReference type="AlphaFoldDB" id="A0A3S0S0E1"/>
<sequence length="151" mass="17723">MRFQQLSELLGYVATCRIEMAQLYSRLQTEADSTRVKMMLEYFQQHQKGVAEKLENYIDEAPKRVLDTWYKDITFEDFIKRCQETVLTANMSEEDVLELHLDLDNRLIELLNKTAENSSSSEITGALNDLVRVEKIQQQRLVHSSIRMDDM</sequence>